<reference evidence="3" key="1">
    <citation type="submission" date="2013-09" db="EMBL/GenBank/DDBJ databases">
        <title>Corchorus olitorius genome sequencing.</title>
        <authorList>
            <person name="Alam M."/>
            <person name="Haque M.S."/>
            <person name="Islam M.S."/>
            <person name="Emdad E.M."/>
            <person name="Islam M.M."/>
            <person name="Ahmed B."/>
            <person name="Halim A."/>
            <person name="Hossen Q.M.M."/>
            <person name="Hossain M.Z."/>
            <person name="Ahmed R."/>
            <person name="Khan M.M."/>
            <person name="Islam R."/>
            <person name="Rashid M.M."/>
            <person name="Khan S.A."/>
            <person name="Rahman M.S."/>
            <person name="Alam M."/>
            <person name="Yahiya A.S."/>
            <person name="Khan M.S."/>
            <person name="Azam M.S."/>
            <person name="Haque T."/>
            <person name="Lashkar M.Z.H."/>
            <person name="Akhand A.I."/>
            <person name="Morshed G."/>
            <person name="Roy S."/>
            <person name="Uddin K.S."/>
            <person name="Rabeya T."/>
            <person name="Hossain A.S."/>
            <person name="Chowdhury A."/>
            <person name="Snigdha A.R."/>
            <person name="Mortoza M.S."/>
            <person name="Matin S.A."/>
            <person name="Hoque S.M.E."/>
            <person name="Islam M.K."/>
            <person name="Roy D.K."/>
            <person name="Haider R."/>
            <person name="Moosa M.M."/>
            <person name="Elias S.M."/>
            <person name="Hasan A.M."/>
            <person name="Jahan S."/>
            <person name="Shafiuddin M."/>
            <person name="Mahmood N."/>
            <person name="Shommy N.S."/>
        </authorList>
    </citation>
    <scope>NUCLEOTIDE SEQUENCE [LARGE SCALE GENOMIC DNA]</scope>
    <source>
        <strain evidence="3">cv. O-4</strain>
    </source>
</reference>
<proteinExistence type="predicted"/>
<keyword evidence="1" id="KW-1133">Transmembrane helix</keyword>
<dbReference type="Proteomes" id="UP000187203">
    <property type="component" value="Unassembled WGS sequence"/>
</dbReference>
<gene>
    <name evidence="2" type="ORF">COLO4_08150</name>
</gene>
<dbReference type="EMBL" id="AWUE01013619">
    <property type="protein sequence ID" value="OMP06404.1"/>
    <property type="molecule type" value="Genomic_DNA"/>
</dbReference>
<keyword evidence="1" id="KW-0812">Transmembrane</keyword>
<sequence length="109" mass="12617">MPPFIPSFFFRLSNFPALSCSSSLFTHFLFYPCRWVICTNPRLRSHIRFNSSLTTGIGEIFLPFLSDLVSFVELATVLLSPCVLCFVYLCFRYHVNCLLFQRGMLVLEC</sequence>
<accession>A0A1R3KH92</accession>
<protein>
    <submittedName>
        <fullName evidence="2">Uncharacterized protein</fullName>
    </submittedName>
</protein>
<name>A0A1R3KH92_9ROSI</name>
<keyword evidence="1" id="KW-0472">Membrane</keyword>
<evidence type="ECO:0000313" key="3">
    <source>
        <dbReference type="Proteomes" id="UP000187203"/>
    </source>
</evidence>
<evidence type="ECO:0000313" key="2">
    <source>
        <dbReference type="EMBL" id="OMP06404.1"/>
    </source>
</evidence>
<feature type="transmembrane region" description="Helical" evidence="1">
    <location>
        <begin position="71"/>
        <end position="91"/>
    </location>
</feature>
<dbReference type="AlphaFoldDB" id="A0A1R3KH92"/>
<organism evidence="2 3">
    <name type="scientific">Corchorus olitorius</name>
    <dbReference type="NCBI Taxonomy" id="93759"/>
    <lineage>
        <taxon>Eukaryota</taxon>
        <taxon>Viridiplantae</taxon>
        <taxon>Streptophyta</taxon>
        <taxon>Embryophyta</taxon>
        <taxon>Tracheophyta</taxon>
        <taxon>Spermatophyta</taxon>
        <taxon>Magnoliopsida</taxon>
        <taxon>eudicotyledons</taxon>
        <taxon>Gunneridae</taxon>
        <taxon>Pentapetalae</taxon>
        <taxon>rosids</taxon>
        <taxon>malvids</taxon>
        <taxon>Malvales</taxon>
        <taxon>Malvaceae</taxon>
        <taxon>Grewioideae</taxon>
        <taxon>Apeibeae</taxon>
        <taxon>Corchorus</taxon>
    </lineage>
</organism>
<keyword evidence="3" id="KW-1185">Reference proteome</keyword>
<evidence type="ECO:0000256" key="1">
    <source>
        <dbReference type="SAM" id="Phobius"/>
    </source>
</evidence>
<comment type="caution">
    <text evidence="2">The sequence shown here is derived from an EMBL/GenBank/DDBJ whole genome shotgun (WGS) entry which is preliminary data.</text>
</comment>